<keyword evidence="5" id="KW-0119">Carbohydrate metabolism</keyword>
<evidence type="ECO:0000256" key="3">
    <source>
        <dbReference type="ARBA" id="ARBA00011233"/>
    </source>
</evidence>
<dbReference type="GO" id="GO:0008674">
    <property type="term" value="F:2-dehydro-3-deoxy-6-phosphogalactonate aldolase activity"/>
    <property type="evidence" value="ECO:0007669"/>
    <property type="project" value="UniProtKB-EC"/>
</dbReference>
<dbReference type="InterPro" id="IPR013785">
    <property type="entry name" value="Aldolase_TIM"/>
</dbReference>
<dbReference type="RefSeq" id="WP_184153197.1">
    <property type="nucleotide sequence ID" value="NZ_JACHFM010000004.1"/>
</dbReference>
<evidence type="ECO:0000313" key="6">
    <source>
        <dbReference type="EMBL" id="MBB5223730.1"/>
    </source>
</evidence>
<comment type="pathway">
    <text evidence="1">Carbohydrate acid metabolism.</text>
</comment>
<dbReference type="AlphaFoldDB" id="A0A840SSK0"/>
<keyword evidence="7" id="KW-1185">Reference proteome</keyword>
<proteinExistence type="inferred from homology"/>
<evidence type="ECO:0000256" key="1">
    <source>
        <dbReference type="ARBA" id="ARBA00004761"/>
    </source>
</evidence>
<gene>
    <name evidence="6" type="ORF">HNP73_003684</name>
</gene>
<dbReference type="Pfam" id="PF01081">
    <property type="entry name" value="Aldolase"/>
    <property type="match status" value="1"/>
</dbReference>
<evidence type="ECO:0000256" key="5">
    <source>
        <dbReference type="ARBA" id="ARBA00023277"/>
    </source>
</evidence>
<comment type="subunit">
    <text evidence="3">Homotrimer.</text>
</comment>
<evidence type="ECO:0000256" key="4">
    <source>
        <dbReference type="ARBA" id="ARBA00023239"/>
    </source>
</evidence>
<dbReference type="PANTHER" id="PTHR30246">
    <property type="entry name" value="2-KETO-3-DEOXY-6-PHOSPHOGLUCONATE ALDOLASE"/>
    <property type="match status" value="1"/>
</dbReference>
<evidence type="ECO:0000313" key="7">
    <source>
        <dbReference type="Proteomes" id="UP000549457"/>
    </source>
</evidence>
<organism evidence="6 7">
    <name type="scientific">Amaricoccus macauensis</name>
    <dbReference type="NCBI Taxonomy" id="57001"/>
    <lineage>
        <taxon>Bacteria</taxon>
        <taxon>Pseudomonadati</taxon>
        <taxon>Pseudomonadota</taxon>
        <taxon>Alphaproteobacteria</taxon>
        <taxon>Rhodobacterales</taxon>
        <taxon>Paracoccaceae</taxon>
        <taxon>Amaricoccus</taxon>
    </lineage>
</organism>
<dbReference type="EMBL" id="JACHFM010000004">
    <property type="protein sequence ID" value="MBB5223730.1"/>
    <property type="molecule type" value="Genomic_DNA"/>
</dbReference>
<dbReference type="Proteomes" id="UP000549457">
    <property type="component" value="Unassembled WGS sequence"/>
</dbReference>
<comment type="caution">
    <text evidence="6">The sequence shown here is derived from an EMBL/GenBank/DDBJ whole genome shotgun (WGS) entry which is preliminary data.</text>
</comment>
<dbReference type="CDD" id="cd00452">
    <property type="entry name" value="KDPG_aldolase"/>
    <property type="match status" value="1"/>
</dbReference>
<dbReference type="SUPFAM" id="SSF51569">
    <property type="entry name" value="Aldolase"/>
    <property type="match status" value="1"/>
</dbReference>
<dbReference type="NCBIfam" id="NF006600">
    <property type="entry name" value="PRK09140.1"/>
    <property type="match status" value="1"/>
</dbReference>
<reference evidence="6 7" key="1">
    <citation type="submission" date="2020-08" db="EMBL/GenBank/DDBJ databases">
        <title>Genomic Encyclopedia of Type Strains, Phase IV (KMG-IV): sequencing the most valuable type-strain genomes for metagenomic binning, comparative biology and taxonomic classification.</title>
        <authorList>
            <person name="Goeker M."/>
        </authorList>
    </citation>
    <scope>NUCLEOTIDE SEQUENCE [LARGE SCALE GENOMIC DNA]</scope>
    <source>
        <strain evidence="6 7">DSM 101730</strain>
    </source>
</reference>
<keyword evidence="4 6" id="KW-0456">Lyase</keyword>
<accession>A0A840SSK0</accession>
<dbReference type="EC" id="4.1.2.21" evidence="6"/>
<evidence type="ECO:0000256" key="2">
    <source>
        <dbReference type="ARBA" id="ARBA00006906"/>
    </source>
</evidence>
<comment type="similarity">
    <text evidence="2">Belongs to the KHG/KDPG aldolase family.</text>
</comment>
<protein>
    <submittedName>
        <fullName evidence="6">2-dehydro-3-deoxyphosphogalactonate aldolase</fullName>
        <ecNumber evidence="6">4.1.2.21</ecNumber>
    </submittedName>
</protein>
<name>A0A840SSK0_9RHOB</name>
<sequence length="205" mass="20823">MTRPLIAILRGLDPARAVETGEALLAAGITRIEVPLNSPEPLRSIAALQSALGDRAEIGAGTVLTPDDVRAVAGTGATFIVSPNADTRVIERTKQLGLGSYPGVFTATECFAALAAGADALKIFPAGVLGRDGVTAIRAVLPRGTQIYAVGGVGPGDFATWTAAGIDGFGLGSALFKPDWALQRISDAARASVAAWDATLGIVST</sequence>
<dbReference type="InterPro" id="IPR000887">
    <property type="entry name" value="Aldlse_KDPG_KHG"/>
</dbReference>
<dbReference type="PANTHER" id="PTHR30246:SF1">
    <property type="entry name" value="2-DEHYDRO-3-DEOXY-6-PHOSPHOGALACTONATE ALDOLASE-RELATED"/>
    <property type="match status" value="1"/>
</dbReference>
<dbReference type="Gene3D" id="3.20.20.70">
    <property type="entry name" value="Aldolase class I"/>
    <property type="match status" value="1"/>
</dbReference>